<keyword evidence="3 8" id="KW-0349">Heme</keyword>
<dbReference type="InterPro" id="IPR017972">
    <property type="entry name" value="Cyt_P450_CS"/>
</dbReference>
<evidence type="ECO:0000256" key="8">
    <source>
        <dbReference type="PIRSR" id="PIRSR602402-1"/>
    </source>
</evidence>
<evidence type="ECO:0000313" key="12">
    <source>
        <dbReference type="Proteomes" id="UP000001996"/>
    </source>
</evidence>
<evidence type="ECO:0000256" key="4">
    <source>
        <dbReference type="ARBA" id="ARBA00022723"/>
    </source>
</evidence>
<accession>A5DRQ8</accession>
<reference evidence="11 12" key="1">
    <citation type="journal article" date="2009" name="Nature">
        <title>Evolution of pathogenicity and sexual reproduction in eight Candida genomes.</title>
        <authorList>
            <person name="Butler G."/>
            <person name="Rasmussen M.D."/>
            <person name="Lin M.F."/>
            <person name="Santos M.A."/>
            <person name="Sakthikumar S."/>
            <person name="Munro C.A."/>
            <person name="Rheinbay E."/>
            <person name="Grabherr M."/>
            <person name="Forche A."/>
            <person name="Reedy J.L."/>
            <person name="Agrafioti I."/>
            <person name="Arnaud M.B."/>
            <person name="Bates S."/>
            <person name="Brown A.J."/>
            <person name="Brunke S."/>
            <person name="Costanzo M.C."/>
            <person name="Fitzpatrick D.A."/>
            <person name="de Groot P.W."/>
            <person name="Harris D."/>
            <person name="Hoyer L.L."/>
            <person name="Hube B."/>
            <person name="Klis F.M."/>
            <person name="Kodira C."/>
            <person name="Lennard N."/>
            <person name="Logue M.E."/>
            <person name="Martin R."/>
            <person name="Neiman A.M."/>
            <person name="Nikolaou E."/>
            <person name="Quail M.A."/>
            <person name="Quinn J."/>
            <person name="Santos M.C."/>
            <person name="Schmitzberger F.F."/>
            <person name="Sherlock G."/>
            <person name="Shah P."/>
            <person name="Silverstein K.A."/>
            <person name="Skrzypek M.S."/>
            <person name="Soll D."/>
            <person name="Staggs R."/>
            <person name="Stansfield I."/>
            <person name="Stumpf M.P."/>
            <person name="Sudbery P.E."/>
            <person name="Srikantha T."/>
            <person name="Zeng Q."/>
            <person name="Berman J."/>
            <person name="Berriman M."/>
            <person name="Heitman J."/>
            <person name="Gow N.A."/>
            <person name="Lorenz M.C."/>
            <person name="Birren B.W."/>
            <person name="Kellis M."/>
            <person name="Cuomo C.A."/>
        </authorList>
    </citation>
    <scope>NUCLEOTIDE SEQUENCE [LARGE SCALE GENOMIC DNA]</scope>
    <source>
        <strain evidence="12">ATCC 11503 / BCRC 21390 / CBS 2605 / JCM 1781 / NBRC 1676 / NRRL YB-4239</strain>
    </source>
</reference>
<keyword evidence="6 8" id="KW-0408">Iron</keyword>
<dbReference type="AlphaFoldDB" id="A5DRQ8"/>
<dbReference type="InterPro" id="IPR002402">
    <property type="entry name" value="Cyt_P450_E_grp-II"/>
</dbReference>
<dbReference type="PROSITE" id="PS00086">
    <property type="entry name" value="CYTOCHROME_P450"/>
    <property type="match status" value="1"/>
</dbReference>
<evidence type="ECO:0000256" key="10">
    <source>
        <dbReference type="SAM" id="Phobius"/>
    </source>
</evidence>
<feature type="binding site" description="axial binding residue" evidence="8">
    <location>
        <position position="471"/>
    </location>
    <ligand>
        <name>heme</name>
        <dbReference type="ChEBI" id="CHEBI:30413"/>
    </ligand>
    <ligandPart>
        <name>Fe</name>
        <dbReference type="ChEBI" id="CHEBI:18248"/>
    </ligandPart>
</feature>
<keyword evidence="5 9" id="KW-0560">Oxidoreductase</keyword>
<dbReference type="HOGENOM" id="CLU_001570_27_0_1"/>
<dbReference type="OMA" id="ISPMYMG"/>
<sequence>MSDLLPPIIQEYATKWYILLPAIVLVYLTFSFLFEIYLKRKLGAKGFTNTERDGYFGFYTPFLLLRLKKEGNLVDFGTERYQFLQNPDVPTFKLRMFGIPIVTTKDPENIKAILATQFSDFLLGLRHAQFMPLLGDGIFTLDGQGWKDSRQMLRPQFAREQISHVKLLEPHMQVFFKHVRKHKGMTFDIQELFFKLTVDSATEFLFGNSVECLKDSSIGMRPNSADFEGKEQFADAFNYSQTYLSTRVVFQKFYWLLNGKKFKECNKIVHSFAQYYVNKALQLTPDDLQKQENYVFLYELAKNTRDPQVLQDQLLNIMVAGRDTTAGLLSFVFFELARNQDVLAKLKEEIYGKFGFGADARVDEITFESLKGCEYLKAVLNECLRLYPSVPNNFRTALRDTTLPRGGGKDGMSPILIRKGQNVIYSVYALHREEKFYGKDAAEFRPERWFEPETRKLGWAFVPFNGGPRICLGQQFALTEASYVTTRLIQEFEHLTMDPDTEYPFKKMSHLTMSVYGGVNVQMY</sequence>
<evidence type="ECO:0000256" key="6">
    <source>
        <dbReference type="ARBA" id="ARBA00023004"/>
    </source>
</evidence>
<dbReference type="InterPro" id="IPR002974">
    <property type="entry name" value="Cyt_P450_E_CYP52_ascomycetes"/>
</dbReference>
<dbReference type="PANTHER" id="PTHR24287:SF1">
    <property type="entry name" value="P450, PUTATIVE (EUROFUNG)-RELATED"/>
    <property type="match status" value="1"/>
</dbReference>
<dbReference type="VEuPathDB" id="FungiDB:LELG_00044"/>
<dbReference type="eggNOG" id="KOG0157">
    <property type="taxonomic scope" value="Eukaryota"/>
</dbReference>
<dbReference type="KEGG" id="lel:PVL30_000044"/>
<evidence type="ECO:0000256" key="3">
    <source>
        <dbReference type="ARBA" id="ARBA00022617"/>
    </source>
</evidence>
<protein>
    <submittedName>
        <fullName evidence="11">Cytochrome P450 52A2</fullName>
    </submittedName>
</protein>
<dbReference type="InterPro" id="IPR047146">
    <property type="entry name" value="Cyt_P450_E_CYP52_fungi"/>
</dbReference>
<organism evidence="11 12">
    <name type="scientific">Lodderomyces elongisporus (strain ATCC 11503 / CBS 2605 / JCM 1781 / NBRC 1676 / NRRL YB-4239)</name>
    <name type="common">Yeast</name>
    <name type="synonym">Saccharomyces elongisporus</name>
    <dbReference type="NCBI Taxonomy" id="379508"/>
    <lineage>
        <taxon>Eukaryota</taxon>
        <taxon>Fungi</taxon>
        <taxon>Dikarya</taxon>
        <taxon>Ascomycota</taxon>
        <taxon>Saccharomycotina</taxon>
        <taxon>Pichiomycetes</taxon>
        <taxon>Debaryomycetaceae</taxon>
        <taxon>Candida/Lodderomyces clade</taxon>
        <taxon>Lodderomyces</taxon>
    </lineage>
</organism>
<dbReference type="EMBL" id="CH981524">
    <property type="protein sequence ID" value="EDK41866.1"/>
    <property type="molecule type" value="Genomic_DNA"/>
</dbReference>
<keyword evidence="12" id="KW-1185">Reference proteome</keyword>
<dbReference type="STRING" id="379508.A5DRQ8"/>
<evidence type="ECO:0000256" key="5">
    <source>
        <dbReference type="ARBA" id="ARBA00023002"/>
    </source>
</evidence>
<dbReference type="GeneID" id="5235590"/>
<dbReference type="Proteomes" id="UP000001996">
    <property type="component" value="Unassembled WGS sequence"/>
</dbReference>
<evidence type="ECO:0000256" key="2">
    <source>
        <dbReference type="ARBA" id="ARBA00010617"/>
    </source>
</evidence>
<dbReference type="InParanoid" id="A5DRQ8"/>
<dbReference type="PRINTS" id="PR00464">
    <property type="entry name" value="EP450II"/>
</dbReference>
<dbReference type="CDD" id="cd11063">
    <property type="entry name" value="CYP52"/>
    <property type="match status" value="1"/>
</dbReference>
<proteinExistence type="inferred from homology"/>
<comment type="cofactor">
    <cofactor evidence="1 8">
        <name>heme</name>
        <dbReference type="ChEBI" id="CHEBI:30413"/>
    </cofactor>
</comment>
<keyword evidence="7 9" id="KW-0503">Monooxygenase</keyword>
<dbReference type="Pfam" id="PF00067">
    <property type="entry name" value="p450"/>
    <property type="match status" value="1"/>
</dbReference>
<evidence type="ECO:0000256" key="9">
    <source>
        <dbReference type="RuleBase" id="RU000461"/>
    </source>
</evidence>
<dbReference type="SUPFAM" id="SSF48264">
    <property type="entry name" value="Cytochrome P450"/>
    <property type="match status" value="1"/>
</dbReference>
<keyword evidence="10" id="KW-0472">Membrane</keyword>
<comment type="similarity">
    <text evidence="2 9">Belongs to the cytochrome P450 family.</text>
</comment>
<dbReference type="InterPro" id="IPR036396">
    <property type="entry name" value="Cyt_P450_sf"/>
</dbReference>
<dbReference type="GO" id="GO:0016712">
    <property type="term" value="F:oxidoreductase activity, acting on paired donors, with incorporation or reduction of molecular oxygen, reduced flavin or flavoprotein as one donor, and incorporation of one atom of oxygen"/>
    <property type="evidence" value="ECO:0007669"/>
    <property type="project" value="InterPro"/>
</dbReference>
<feature type="transmembrane region" description="Helical" evidence="10">
    <location>
        <begin position="16"/>
        <end position="38"/>
    </location>
</feature>
<dbReference type="PRINTS" id="PR00385">
    <property type="entry name" value="P450"/>
</dbReference>
<dbReference type="PRINTS" id="PR01239">
    <property type="entry name" value="EP450IICYP52"/>
</dbReference>
<name>A5DRQ8_LODEL</name>
<keyword evidence="10" id="KW-0812">Transmembrane</keyword>
<dbReference type="GO" id="GO:0005506">
    <property type="term" value="F:iron ion binding"/>
    <property type="evidence" value="ECO:0007669"/>
    <property type="project" value="InterPro"/>
</dbReference>
<evidence type="ECO:0000256" key="7">
    <source>
        <dbReference type="ARBA" id="ARBA00023033"/>
    </source>
</evidence>
<dbReference type="PANTHER" id="PTHR24287">
    <property type="entry name" value="P450, PUTATIVE (EUROFUNG)-RELATED"/>
    <property type="match status" value="1"/>
</dbReference>
<dbReference type="GO" id="GO:0020037">
    <property type="term" value="F:heme binding"/>
    <property type="evidence" value="ECO:0007669"/>
    <property type="project" value="InterPro"/>
</dbReference>
<evidence type="ECO:0000256" key="1">
    <source>
        <dbReference type="ARBA" id="ARBA00001971"/>
    </source>
</evidence>
<keyword evidence="10" id="KW-1133">Transmembrane helix</keyword>
<dbReference type="Gene3D" id="1.10.630.10">
    <property type="entry name" value="Cytochrome P450"/>
    <property type="match status" value="1"/>
</dbReference>
<dbReference type="OrthoDB" id="1470350at2759"/>
<keyword evidence="4 8" id="KW-0479">Metal-binding</keyword>
<evidence type="ECO:0000313" key="11">
    <source>
        <dbReference type="EMBL" id="EDK41866.1"/>
    </source>
</evidence>
<gene>
    <name evidence="11" type="ORF">LELG_00044</name>
</gene>
<dbReference type="InterPro" id="IPR001128">
    <property type="entry name" value="Cyt_P450"/>
</dbReference>